<feature type="domain" description="DUF2264" evidence="1">
    <location>
        <begin position="24"/>
        <end position="373"/>
    </location>
</feature>
<dbReference type="PANTHER" id="PTHR35339:SF4">
    <property type="entry name" value="LINALOOL DEHYDRATASE_ISOMERASE DOMAIN-CONTAINING PROTEIN"/>
    <property type="match status" value="1"/>
</dbReference>
<gene>
    <name evidence="3" type="ORF">BU24DRAFT_430471</name>
</gene>
<accession>A0A6A5Y9V7</accession>
<reference evidence="3" key="1">
    <citation type="journal article" date="2020" name="Stud. Mycol.">
        <title>101 Dothideomycetes genomes: a test case for predicting lifestyles and emergence of pathogens.</title>
        <authorList>
            <person name="Haridas S."/>
            <person name="Albert R."/>
            <person name="Binder M."/>
            <person name="Bloem J."/>
            <person name="Labutti K."/>
            <person name="Salamov A."/>
            <person name="Andreopoulos B."/>
            <person name="Baker S."/>
            <person name="Barry K."/>
            <person name="Bills G."/>
            <person name="Bluhm B."/>
            <person name="Cannon C."/>
            <person name="Castanera R."/>
            <person name="Culley D."/>
            <person name="Daum C."/>
            <person name="Ezra D."/>
            <person name="Gonzalez J."/>
            <person name="Henrissat B."/>
            <person name="Kuo A."/>
            <person name="Liang C."/>
            <person name="Lipzen A."/>
            <person name="Lutzoni F."/>
            <person name="Magnuson J."/>
            <person name="Mondo S."/>
            <person name="Nolan M."/>
            <person name="Ohm R."/>
            <person name="Pangilinan J."/>
            <person name="Park H.-J."/>
            <person name="Ramirez L."/>
            <person name="Alfaro M."/>
            <person name="Sun H."/>
            <person name="Tritt A."/>
            <person name="Yoshinaga Y."/>
            <person name="Zwiers L.-H."/>
            <person name="Turgeon B."/>
            <person name="Goodwin S."/>
            <person name="Spatafora J."/>
            <person name="Crous P."/>
            <person name="Grigoriev I."/>
        </authorList>
    </citation>
    <scope>NUCLEOTIDE SEQUENCE</scope>
    <source>
        <strain evidence="3">CBS 175.79</strain>
    </source>
</reference>
<dbReference type="InterPro" id="IPR049237">
    <property type="entry name" value="DUF2264_C"/>
</dbReference>
<dbReference type="InterPro" id="IPR049349">
    <property type="entry name" value="DUF2264_N"/>
</dbReference>
<dbReference type="EMBL" id="ML978066">
    <property type="protein sequence ID" value="KAF2022003.1"/>
    <property type="molecule type" value="Genomic_DNA"/>
</dbReference>
<dbReference type="PANTHER" id="PTHR35339">
    <property type="entry name" value="LINALOOL DEHYDRATASE_ISOMERASE DOMAIN-CONTAINING PROTEIN"/>
    <property type="match status" value="1"/>
</dbReference>
<dbReference type="Proteomes" id="UP000799778">
    <property type="component" value="Unassembled WGS sequence"/>
</dbReference>
<dbReference type="Pfam" id="PF10022">
    <property type="entry name" value="DUF2264"/>
    <property type="match status" value="1"/>
</dbReference>
<keyword evidence="4" id="KW-1185">Reference proteome</keyword>
<evidence type="ECO:0000313" key="3">
    <source>
        <dbReference type="EMBL" id="KAF2022003.1"/>
    </source>
</evidence>
<dbReference type="GeneID" id="54287213"/>
<name>A0A6A5Y9V7_9PLEO</name>
<evidence type="ECO:0000259" key="1">
    <source>
        <dbReference type="Pfam" id="PF10022"/>
    </source>
</evidence>
<dbReference type="OrthoDB" id="5150166at2759"/>
<evidence type="ECO:0000259" key="2">
    <source>
        <dbReference type="Pfam" id="PF20938"/>
    </source>
</evidence>
<sequence>MTAATANANRSFPLHPFSTNPLLTRDDVVAAVASLLDPLAGGDSPKHAMIKVGSSGTRFDETAAQVEGYARPLWGLAPLLAGGSKYAGTDRFVQGIIAGTDPDSDEFWGFMEDQDQRMVEACPIGYTLAIANKDFWDPLTDKQKKNIESWLGSMNDKDMPNTNWLWFRVFANLGLAKNGAAWSKERVDADIKQLNTFYRGDGWSNDGPEGYRQMDYYSGSFAIQYLQLLYAKLAAETDPEQAEEYKNRARLYAQDFVHYFAPDGRAITFGRSLTYRWAMVAFWGAVAFADVELPAPLSWGAVRGIWLRNLRWWTTQKDIFQPNGMLTIGYSYPNYYLAENYNSPGSPYWCMLAFAPLAVPESHPFWSAPEEPHPYAGQRVVRPLSHPRQIVINSGGHSFLLSSGQSCHYPLKATQAKYGKFAYSSAFSYSVPTGSYTLEQFVPESSLALSDDGGELWKMRRALHGDSEIEHHDDGVPVLVSRQKPWPDVDVLTYLVPPAEDTPNWHLRVHRVRTGRDVQTAEGAFAIYGCRQSDGRNLGELDESTSEGGVADFNSAFAASRSGAVGIAELWRGKREGEVLLADANSNLVEARSVLPTVHADIKAGQTEWLVTAVYALPASVECWKDQWKAGWAKKPVVPKWLQDKISGRWD</sequence>
<protein>
    <submittedName>
        <fullName evidence="3">Uncharacterized protein</fullName>
    </submittedName>
</protein>
<feature type="domain" description="DUF2264" evidence="2">
    <location>
        <begin position="381"/>
        <end position="644"/>
    </location>
</feature>
<organism evidence="3 4">
    <name type="scientific">Aaosphaeria arxii CBS 175.79</name>
    <dbReference type="NCBI Taxonomy" id="1450172"/>
    <lineage>
        <taxon>Eukaryota</taxon>
        <taxon>Fungi</taxon>
        <taxon>Dikarya</taxon>
        <taxon>Ascomycota</taxon>
        <taxon>Pezizomycotina</taxon>
        <taxon>Dothideomycetes</taxon>
        <taxon>Pleosporomycetidae</taxon>
        <taxon>Pleosporales</taxon>
        <taxon>Pleosporales incertae sedis</taxon>
        <taxon>Aaosphaeria</taxon>
    </lineage>
</organism>
<dbReference type="InterPro" id="IPR016624">
    <property type="entry name" value="UCP014753"/>
</dbReference>
<dbReference type="PIRSF" id="PIRSF014753">
    <property type="entry name" value="UCP014753"/>
    <property type="match status" value="1"/>
</dbReference>
<dbReference type="AlphaFoldDB" id="A0A6A5Y9V7"/>
<proteinExistence type="predicted"/>
<evidence type="ECO:0000313" key="4">
    <source>
        <dbReference type="Proteomes" id="UP000799778"/>
    </source>
</evidence>
<dbReference type="RefSeq" id="XP_033390342.1">
    <property type="nucleotide sequence ID" value="XM_033529816.1"/>
</dbReference>
<dbReference type="Pfam" id="PF20938">
    <property type="entry name" value="DUF2264_C"/>
    <property type="match status" value="1"/>
</dbReference>